<keyword evidence="3" id="KW-1185">Reference proteome</keyword>
<dbReference type="EMBL" id="JARKHS020006432">
    <property type="protein sequence ID" value="KAK8782652.1"/>
    <property type="molecule type" value="Genomic_DNA"/>
</dbReference>
<protein>
    <recommendedName>
        <fullName evidence="4">Secreted protein</fullName>
    </recommendedName>
</protein>
<dbReference type="Proteomes" id="UP001321473">
    <property type="component" value="Unassembled WGS sequence"/>
</dbReference>
<evidence type="ECO:0000313" key="3">
    <source>
        <dbReference type="Proteomes" id="UP001321473"/>
    </source>
</evidence>
<evidence type="ECO:0008006" key="4">
    <source>
        <dbReference type="Google" id="ProtNLM"/>
    </source>
</evidence>
<gene>
    <name evidence="2" type="ORF">V5799_016007</name>
</gene>
<name>A0AAQ4F7K5_AMBAM</name>
<comment type="caution">
    <text evidence="2">The sequence shown here is derived from an EMBL/GenBank/DDBJ whole genome shotgun (WGS) entry which is preliminary data.</text>
</comment>
<reference evidence="2 3" key="1">
    <citation type="journal article" date="2023" name="Arcadia Sci">
        <title>De novo assembly of a long-read Amblyomma americanum tick genome.</title>
        <authorList>
            <person name="Chou S."/>
            <person name="Poskanzer K.E."/>
            <person name="Rollins M."/>
            <person name="Thuy-Boun P.S."/>
        </authorList>
    </citation>
    <scope>NUCLEOTIDE SEQUENCE [LARGE SCALE GENOMIC DNA]</scope>
    <source>
        <strain evidence="2">F_SG_1</strain>
        <tissue evidence="2">Salivary glands</tissue>
    </source>
</reference>
<accession>A0AAQ4F7K5</accession>
<evidence type="ECO:0000256" key="1">
    <source>
        <dbReference type="SAM" id="SignalP"/>
    </source>
</evidence>
<proteinExistence type="predicted"/>
<evidence type="ECO:0000313" key="2">
    <source>
        <dbReference type="EMBL" id="KAK8782652.1"/>
    </source>
</evidence>
<sequence length="68" mass="7443">NRATTATHDGLILSLGLALRFFISQCSDKGSTLDLKNFTLKNKTHRAMGIDESVVVILVHVFCGNPQK</sequence>
<feature type="signal peptide" evidence="1">
    <location>
        <begin position="1"/>
        <end position="18"/>
    </location>
</feature>
<organism evidence="2 3">
    <name type="scientific">Amblyomma americanum</name>
    <name type="common">Lone star tick</name>
    <dbReference type="NCBI Taxonomy" id="6943"/>
    <lineage>
        <taxon>Eukaryota</taxon>
        <taxon>Metazoa</taxon>
        <taxon>Ecdysozoa</taxon>
        <taxon>Arthropoda</taxon>
        <taxon>Chelicerata</taxon>
        <taxon>Arachnida</taxon>
        <taxon>Acari</taxon>
        <taxon>Parasitiformes</taxon>
        <taxon>Ixodida</taxon>
        <taxon>Ixodoidea</taxon>
        <taxon>Ixodidae</taxon>
        <taxon>Amblyomminae</taxon>
        <taxon>Amblyomma</taxon>
    </lineage>
</organism>
<dbReference type="AlphaFoldDB" id="A0AAQ4F7K5"/>
<keyword evidence="1" id="KW-0732">Signal</keyword>
<feature type="chain" id="PRO_5042969711" description="Secreted protein" evidence="1">
    <location>
        <begin position="19"/>
        <end position="68"/>
    </location>
</feature>
<feature type="non-terminal residue" evidence="2">
    <location>
        <position position="1"/>
    </location>
</feature>